<dbReference type="EMBL" id="ML977140">
    <property type="protein sequence ID" value="KAF1991107.1"/>
    <property type="molecule type" value="Genomic_DNA"/>
</dbReference>
<dbReference type="Proteomes" id="UP000800041">
    <property type="component" value="Unassembled WGS sequence"/>
</dbReference>
<accession>A0A6G1HDG6</accession>
<dbReference type="InterPro" id="IPR003959">
    <property type="entry name" value="ATPase_AAA_core"/>
</dbReference>
<dbReference type="InterPro" id="IPR056599">
    <property type="entry name" value="AAA_lid_fung"/>
</dbReference>
<evidence type="ECO:0000259" key="2">
    <source>
        <dbReference type="SMART" id="SM00382"/>
    </source>
</evidence>
<reference evidence="3" key="1">
    <citation type="journal article" date="2020" name="Stud. Mycol.">
        <title>101 Dothideomycetes genomes: a test case for predicting lifestyles and emergence of pathogens.</title>
        <authorList>
            <person name="Haridas S."/>
            <person name="Albert R."/>
            <person name="Binder M."/>
            <person name="Bloem J."/>
            <person name="Labutti K."/>
            <person name="Salamov A."/>
            <person name="Andreopoulos B."/>
            <person name="Baker S."/>
            <person name="Barry K."/>
            <person name="Bills G."/>
            <person name="Bluhm B."/>
            <person name="Cannon C."/>
            <person name="Castanera R."/>
            <person name="Culley D."/>
            <person name="Daum C."/>
            <person name="Ezra D."/>
            <person name="Gonzalez J."/>
            <person name="Henrissat B."/>
            <person name="Kuo A."/>
            <person name="Liang C."/>
            <person name="Lipzen A."/>
            <person name="Lutzoni F."/>
            <person name="Magnuson J."/>
            <person name="Mondo S."/>
            <person name="Nolan M."/>
            <person name="Ohm R."/>
            <person name="Pangilinan J."/>
            <person name="Park H.-J."/>
            <person name="Ramirez L."/>
            <person name="Alfaro M."/>
            <person name="Sun H."/>
            <person name="Tritt A."/>
            <person name="Yoshinaga Y."/>
            <person name="Zwiers L.-H."/>
            <person name="Turgeon B."/>
            <person name="Goodwin S."/>
            <person name="Spatafora J."/>
            <person name="Crous P."/>
            <person name="Grigoriev I."/>
        </authorList>
    </citation>
    <scope>NUCLEOTIDE SEQUENCE</scope>
    <source>
        <strain evidence="3">CBS 113979</strain>
    </source>
</reference>
<evidence type="ECO:0000313" key="3">
    <source>
        <dbReference type="EMBL" id="KAF1991107.1"/>
    </source>
</evidence>
<protein>
    <submittedName>
        <fullName evidence="3">P-loop containing nucleoside triphosphate hydrolase protein</fullName>
    </submittedName>
</protein>
<dbReference type="SUPFAM" id="SSF52540">
    <property type="entry name" value="P-loop containing nucleoside triphosphate hydrolases"/>
    <property type="match status" value="1"/>
</dbReference>
<dbReference type="InterPro" id="IPR027417">
    <property type="entry name" value="P-loop_NTPase"/>
</dbReference>
<keyword evidence="3" id="KW-0378">Hydrolase</keyword>
<evidence type="ECO:0000256" key="1">
    <source>
        <dbReference type="SAM" id="MobiDB-lite"/>
    </source>
</evidence>
<dbReference type="InterPro" id="IPR003593">
    <property type="entry name" value="AAA+_ATPase"/>
</dbReference>
<dbReference type="PANTHER" id="PTHR46411">
    <property type="entry name" value="FAMILY ATPASE, PUTATIVE-RELATED"/>
    <property type="match status" value="1"/>
</dbReference>
<dbReference type="OrthoDB" id="10042665at2759"/>
<dbReference type="InterPro" id="IPR054289">
    <property type="entry name" value="DUF7025"/>
</dbReference>
<proteinExistence type="predicted"/>
<dbReference type="Pfam" id="PF23232">
    <property type="entry name" value="AAA_lid_13"/>
    <property type="match status" value="1"/>
</dbReference>
<organism evidence="3 4">
    <name type="scientific">Aulographum hederae CBS 113979</name>
    <dbReference type="NCBI Taxonomy" id="1176131"/>
    <lineage>
        <taxon>Eukaryota</taxon>
        <taxon>Fungi</taxon>
        <taxon>Dikarya</taxon>
        <taxon>Ascomycota</taxon>
        <taxon>Pezizomycotina</taxon>
        <taxon>Dothideomycetes</taxon>
        <taxon>Pleosporomycetidae</taxon>
        <taxon>Aulographales</taxon>
        <taxon>Aulographaceae</taxon>
    </lineage>
</organism>
<gene>
    <name evidence="3" type="ORF">K402DRAFT_389309</name>
</gene>
<dbReference type="Pfam" id="PF22942">
    <property type="entry name" value="DUF7025"/>
    <property type="match status" value="1"/>
</dbReference>
<feature type="region of interest" description="Disordered" evidence="1">
    <location>
        <begin position="20"/>
        <end position="72"/>
    </location>
</feature>
<dbReference type="Pfam" id="PF00004">
    <property type="entry name" value="AAA"/>
    <property type="match status" value="1"/>
</dbReference>
<dbReference type="SMART" id="SM00382">
    <property type="entry name" value="AAA"/>
    <property type="match status" value="1"/>
</dbReference>
<dbReference type="PANTHER" id="PTHR46411:SF3">
    <property type="entry name" value="AAA+ ATPASE DOMAIN-CONTAINING PROTEIN"/>
    <property type="match status" value="1"/>
</dbReference>
<dbReference type="GO" id="GO:0016887">
    <property type="term" value="F:ATP hydrolysis activity"/>
    <property type="evidence" value="ECO:0007669"/>
    <property type="project" value="InterPro"/>
</dbReference>
<keyword evidence="4" id="KW-1185">Reference proteome</keyword>
<dbReference type="Gene3D" id="3.40.50.300">
    <property type="entry name" value="P-loop containing nucleotide triphosphate hydrolases"/>
    <property type="match status" value="1"/>
</dbReference>
<evidence type="ECO:0000313" key="4">
    <source>
        <dbReference type="Proteomes" id="UP000800041"/>
    </source>
</evidence>
<sequence length="720" mass="81308">MSSSAATLPQGEFMAVVSSATADEKVKSGSEGGDSEAFVDVTAAETSEESKNEKSTDSTPSEPLAEPGMKCETKRQYEVVEKGTKEVTWVDDVPERFKDLDSADDEAKRAQYAVLLRTRLVEGKQKLHSIVVQSPYLRKALQDLLIGYPGLALQKDPLEFVSPFKAFVHRWDDFIKICDSHGVEDTDGHFQLLRSILEPEVKASFISLRNFTAPHGAIDFDQLWMLFPPGALLYSSQHDSTFKLKKAEIYVDQTKQRTYYLLHCYYVDWNGKRYGRRVDILAIPEYDGSERVLDLPAYPLEMHPSTELIRETLVERGRRFESFAGVLYRAYDGIAVDKGSSPPQRKHIKGRIVIDAELYEQNNANQTTLMEPLRRTKMRLEPVSGFDNNDIPPSFPPADIYDFRFDQIQNEAIASADDAKSGDKIELTEEELLICTSTLKGYSLRTKEWLEFDVAPVLDIQFSNNAWESLALDNGYKKMLLGFAKSQSNIGNEFDDVIEGKGKGMILLLEGPPGVGKTLTVESVAEEMRVPLYTIAAGELGTESWEVQNQLRQAFDIAAAWKAVILLDEADIFLEKRTLNDIRRNQLVSVFLQHLEYYQGTMFLTTNRVECMDPAFQSRIHLTLPYQNLTPESRAKVWKGFFKNLSVDTSDMTEEYVRKLAEEDLNGRQIKNAVKMAQLMSAAEEREKLEQADVDHVLDVMNKNGSWDPERSALGGASDP</sequence>
<dbReference type="AlphaFoldDB" id="A0A6G1HDG6"/>
<feature type="domain" description="AAA+ ATPase" evidence="2">
    <location>
        <begin position="503"/>
        <end position="626"/>
    </location>
</feature>
<dbReference type="CDD" id="cd19481">
    <property type="entry name" value="RecA-like_protease"/>
    <property type="match status" value="1"/>
</dbReference>
<name>A0A6G1HDG6_9PEZI</name>
<dbReference type="GO" id="GO:0005524">
    <property type="term" value="F:ATP binding"/>
    <property type="evidence" value="ECO:0007669"/>
    <property type="project" value="InterPro"/>
</dbReference>